<sequence length="292" mass="33430">MGHKRKQSDTEQDTVSAHQPDRRSDSESDNESVSSVGSNEIVEVDFEFFDPKEPDYHAIKRLLLSTFGDDSEDFNISMLADLCLAQPHIGSTVKMEEAGDPYAFLTILGMREHRETEVVKQIVEYLLKKVPDEGKQRLLQILESNVGLVLNERIVNMPPQVVPPMFRMLVGELGWAREDGKPVDFDYYLVLAPMYRETEAPENDEEEEEEDRRGAKKKKTKVELDAYVHAEDEFIEEFACLQFDYKFTRSKRAAESRDAFAETGMAPSRRCLVVEKSKIATMVKRLEEVLAP</sequence>
<dbReference type="PIRSF" id="PIRSF028983">
    <property type="entry name" value="BCP1"/>
    <property type="match status" value="1"/>
</dbReference>
<dbReference type="PANTHER" id="PTHR13261">
    <property type="entry name" value="BRCA2 AND CDKN1A INTERACTING PROTEIN"/>
    <property type="match status" value="1"/>
</dbReference>
<evidence type="ECO:0000313" key="4">
    <source>
        <dbReference type="EMBL" id="KAJ1644157.1"/>
    </source>
</evidence>
<dbReference type="GO" id="GO:0015031">
    <property type="term" value="P:protein transport"/>
    <property type="evidence" value="ECO:0007669"/>
    <property type="project" value="UniProtKB-KW"/>
</dbReference>
<comment type="subcellular location">
    <subcellularLocation>
        <location evidence="2">Nucleus</location>
    </subcellularLocation>
</comment>
<keyword evidence="2" id="KW-0653">Protein transport</keyword>
<dbReference type="InterPro" id="IPR025602">
    <property type="entry name" value="BCP1_family"/>
</dbReference>
<gene>
    <name evidence="4" type="primary">BCP1</name>
    <name evidence="4" type="ORF">LPJ64_004146</name>
</gene>
<dbReference type="Proteomes" id="UP001145021">
    <property type="component" value="Unassembled WGS sequence"/>
</dbReference>
<protein>
    <recommendedName>
        <fullName evidence="2">Protein BCP1</fullName>
    </recommendedName>
</protein>
<keyword evidence="2" id="KW-0813">Transport</keyword>
<comment type="caution">
    <text evidence="4">The sequence shown here is derived from an EMBL/GenBank/DDBJ whole genome shotgun (WGS) entry which is preliminary data.</text>
</comment>
<keyword evidence="5" id="KW-1185">Reference proteome</keyword>
<dbReference type="Pfam" id="PF13862">
    <property type="entry name" value="BCCIP"/>
    <property type="match status" value="1"/>
</dbReference>
<feature type="region of interest" description="Disordered" evidence="3">
    <location>
        <begin position="1"/>
        <end position="38"/>
    </location>
</feature>
<keyword evidence="2" id="KW-0539">Nucleus</keyword>
<proteinExistence type="inferred from homology"/>
<comment type="similarity">
    <text evidence="1 2">Belongs to the BCP1 family.</text>
</comment>
<organism evidence="4 5">
    <name type="scientific">Coemansia asiatica</name>
    <dbReference type="NCBI Taxonomy" id="1052880"/>
    <lineage>
        <taxon>Eukaryota</taxon>
        <taxon>Fungi</taxon>
        <taxon>Fungi incertae sedis</taxon>
        <taxon>Zoopagomycota</taxon>
        <taxon>Kickxellomycotina</taxon>
        <taxon>Kickxellomycetes</taxon>
        <taxon>Kickxellales</taxon>
        <taxon>Kickxellaceae</taxon>
        <taxon>Coemansia</taxon>
    </lineage>
</organism>
<comment type="function">
    <text evidence="2">Involved in nuclear export, actin cytoskeleton organization and vesicular transport.</text>
</comment>
<dbReference type="AlphaFoldDB" id="A0A9W8CIV9"/>
<accession>A0A9W8CIV9</accession>
<evidence type="ECO:0000313" key="5">
    <source>
        <dbReference type="Proteomes" id="UP001145021"/>
    </source>
</evidence>
<evidence type="ECO:0000256" key="3">
    <source>
        <dbReference type="SAM" id="MobiDB-lite"/>
    </source>
</evidence>
<dbReference type="EMBL" id="JANBOH010000189">
    <property type="protein sequence ID" value="KAJ1644157.1"/>
    <property type="molecule type" value="Genomic_DNA"/>
</dbReference>
<evidence type="ECO:0000256" key="1">
    <source>
        <dbReference type="ARBA" id="ARBA00006781"/>
    </source>
</evidence>
<dbReference type="PANTHER" id="PTHR13261:SF0">
    <property type="entry name" value="BRCA2 AND CDKN1A-INTERACTING PROTEIN"/>
    <property type="match status" value="1"/>
</dbReference>
<evidence type="ECO:0000256" key="2">
    <source>
        <dbReference type="PIRNR" id="PIRNR028983"/>
    </source>
</evidence>
<reference evidence="4" key="1">
    <citation type="submission" date="2022-07" db="EMBL/GenBank/DDBJ databases">
        <title>Phylogenomic reconstructions and comparative analyses of Kickxellomycotina fungi.</title>
        <authorList>
            <person name="Reynolds N.K."/>
            <person name="Stajich J.E."/>
            <person name="Barry K."/>
            <person name="Grigoriev I.V."/>
            <person name="Crous P."/>
            <person name="Smith M.E."/>
        </authorList>
    </citation>
    <scope>NUCLEOTIDE SEQUENCE</scope>
    <source>
        <strain evidence="4">NBRC 105413</strain>
    </source>
</reference>
<dbReference type="GO" id="GO:0005634">
    <property type="term" value="C:nucleus"/>
    <property type="evidence" value="ECO:0007669"/>
    <property type="project" value="UniProtKB-SubCell"/>
</dbReference>
<name>A0A9W8CIV9_9FUNG</name>